<protein>
    <submittedName>
        <fullName evidence="1">Uncharacterized protein</fullName>
    </submittedName>
</protein>
<dbReference type="EMBL" id="AGNK02005554">
    <property type="status" value="NOT_ANNOTATED_CDS"/>
    <property type="molecule type" value="Genomic_DNA"/>
</dbReference>
<dbReference type="HOGENOM" id="CLU_938739_0_0_1"/>
<name>K4AKX5_SETIT</name>
<reference evidence="2" key="1">
    <citation type="journal article" date="2012" name="Nat. Biotechnol.">
        <title>Reference genome sequence of the model plant Setaria.</title>
        <authorList>
            <person name="Bennetzen J.L."/>
            <person name="Schmutz J."/>
            <person name="Wang H."/>
            <person name="Percifield R."/>
            <person name="Hawkins J."/>
            <person name="Pontaroli A.C."/>
            <person name="Estep M."/>
            <person name="Feng L."/>
            <person name="Vaughn J.N."/>
            <person name="Grimwood J."/>
            <person name="Jenkins J."/>
            <person name="Barry K."/>
            <person name="Lindquist E."/>
            <person name="Hellsten U."/>
            <person name="Deshpande S."/>
            <person name="Wang X."/>
            <person name="Wu X."/>
            <person name="Mitros T."/>
            <person name="Triplett J."/>
            <person name="Yang X."/>
            <person name="Ye C.Y."/>
            <person name="Mauro-Herrera M."/>
            <person name="Wang L."/>
            <person name="Li P."/>
            <person name="Sharma M."/>
            <person name="Sharma R."/>
            <person name="Ronald P.C."/>
            <person name="Panaud O."/>
            <person name="Kellogg E.A."/>
            <person name="Brutnell T.P."/>
            <person name="Doust A.N."/>
            <person name="Tuskan G.A."/>
            <person name="Rokhsar D."/>
            <person name="Devos K.M."/>
        </authorList>
    </citation>
    <scope>NUCLEOTIDE SEQUENCE [LARGE SCALE GENOMIC DNA]</scope>
    <source>
        <strain evidence="2">cv. Yugu1</strain>
    </source>
</reference>
<evidence type="ECO:0000313" key="2">
    <source>
        <dbReference type="Proteomes" id="UP000004995"/>
    </source>
</evidence>
<dbReference type="EnsemblPlants" id="KQK88597">
    <property type="protein sequence ID" value="KQK88597"/>
    <property type="gene ID" value="SETIT_039553mg"/>
</dbReference>
<proteinExistence type="predicted"/>
<keyword evidence="2" id="KW-1185">Reference proteome</keyword>
<evidence type="ECO:0000313" key="1">
    <source>
        <dbReference type="EnsemblPlants" id="KQK88597"/>
    </source>
</evidence>
<dbReference type="InParanoid" id="K4AKX5"/>
<dbReference type="FunCoup" id="K4AKX5">
    <property type="interactions" value="304"/>
</dbReference>
<sequence>PEAHEVLVVVPPRLGVQPIVSFHEFARSLRQALFGPSTSADGQDSLWADINEPCISCTGYFTAGYDEEAVGPPVEFAVVHLRRRYHSYMAGHRAGLISVAHEQPPAEGHRVARFGEEIDGRPRLNTLNRHQTNRACIRAAVHRLLLPPRPYEDYHPHPACIRCGDPADWATSCCSMILCAYCLPRELVMSHLRRFCTCKAREEGGLALRPLRRPRDTGTHEPESRWALTRQLLVQVEEEEDDRSFPRDIFLFRTFTSLEDLEGLTPPRRHTDLYHMRMDGTLRRACIIRGAELPFLW</sequence>
<organism evidence="1 2">
    <name type="scientific">Setaria italica</name>
    <name type="common">Foxtail millet</name>
    <name type="synonym">Panicum italicum</name>
    <dbReference type="NCBI Taxonomy" id="4555"/>
    <lineage>
        <taxon>Eukaryota</taxon>
        <taxon>Viridiplantae</taxon>
        <taxon>Streptophyta</taxon>
        <taxon>Embryophyta</taxon>
        <taxon>Tracheophyta</taxon>
        <taxon>Spermatophyta</taxon>
        <taxon>Magnoliopsida</taxon>
        <taxon>Liliopsida</taxon>
        <taxon>Poales</taxon>
        <taxon>Poaceae</taxon>
        <taxon>PACMAD clade</taxon>
        <taxon>Panicoideae</taxon>
        <taxon>Panicodae</taxon>
        <taxon>Paniceae</taxon>
        <taxon>Cenchrinae</taxon>
        <taxon>Setaria</taxon>
    </lineage>
</organism>
<dbReference type="Proteomes" id="UP000004995">
    <property type="component" value="Unassembled WGS sequence"/>
</dbReference>
<dbReference type="AlphaFoldDB" id="K4AKX5"/>
<accession>K4AKX5</accession>
<dbReference type="Gramene" id="KQK88597">
    <property type="protein sequence ID" value="KQK88597"/>
    <property type="gene ID" value="SETIT_039553mg"/>
</dbReference>
<dbReference type="eggNOG" id="ENOG502R58V">
    <property type="taxonomic scope" value="Eukaryota"/>
</dbReference>
<reference evidence="1" key="2">
    <citation type="submission" date="2018-08" db="UniProtKB">
        <authorList>
            <consortium name="EnsemblPlants"/>
        </authorList>
    </citation>
    <scope>IDENTIFICATION</scope>
    <source>
        <strain evidence="1">Yugu1</strain>
    </source>
</reference>